<evidence type="ECO:0000313" key="1">
    <source>
        <dbReference type="EMBL" id="SDE80173.1"/>
    </source>
</evidence>
<protein>
    <submittedName>
        <fullName evidence="1">Uncharacterized protein</fullName>
    </submittedName>
</protein>
<name>A0A1G7FW96_9FLAO</name>
<dbReference type="Proteomes" id="UP000199109">
    <property type="component" value="Unassembled WGS sequence"/>
</dbReference>
<evidence type="ECO:0000313" key="2">
    <source>
        <dbReference type="Proteomes" id="UP000199109"/>
    </source>
</evidence>
<proteinExistence type="predicted"/>
<sequence length="35" mass="4029">MWMKTALKAVILRILACFSKKDYLTKYLGSKHGGR</sequence>
<organism evidence="1 2">
    <name type="scientific">Pricia antarctica</name>
    <dbReference type="NCBI Taxonomy" id="641691"/>
    <lineage>
        <taxon>Bacteria</taxon>
        <taxon>Pseudomonadati</taxon>
        <taxon>Bacteroidota</taxon>
        <taxon>Flavobacteriia</taxon>
        <taxon>Flavobacteriales</taxon>
        <taxon>Flavobacteriaceae</taxon>
        <taxon>Pricia</taxon>
    </lineage>
</organism>
<dbReference type="STRING" id="641691.SAMN05421636_107306"/>
<dbReference type="EMBL" id="FNAO01000007">
    <property type="protein sequence ID" value="SDE80173.1"/>
    <property type="molecule type" value="Genomic_DNA"/>
</dbReference>
<accession>A0A1G7FW96</accession>
<gene>
    <name evidence="1" type="ORF">SAMN05421636_107306</name>
</gene>
<reference evidence="1 2" key="1">
    <citation type="submission" date="2016-10" db="EMBL/GenBank/DDBJ databases">
        <authorList>
            <person name="de Groot N.N."/>
        </authorList>
    </citation>
    <scope>NUCLEOTIDE SEQUENCE [LARGE SCALE GENOMIC DNA]</scope>
    <source>
        <strain evidence="1 2">DSM 23421</strain>
    </source>
</reference>
<dbReference type="AlphaFoldDB" id="A0A1G7FW96"/>
<keyword evidence="2" id="KW-1185">Reference proteome</keyword>